<dbReference type="EMBL" id="CP049217">
    <property type="protein sequence ID" value="QTG16343.1"/>
    <property type="molecule type" value="Genomic_DNA"/>
</dbReference>
<reference evidence="3" key="3">
    <citation type="submission" date="2020-02" db="EMBL/GenBank/DDBJ databases">
        <title>Unexpected conservation and global transmission of agrobacterial virulence plasmids.</title>
        <authorList>
            <person name="Weisberg A.J."/>
            <person name="Davis E.W. II"/>
            <person name="Tabima J.R."/>
            <person name="Belcher M.S."/>
            <person name="Miller M."/>
            <person name="Kuo C.-H."/>
            <person name="Loper J.E."/>
            <person name="Grunwald N.J."/>
            <person name="Putnam M.L."/>
            <person name="Chang J.H."/>
        </authorList>
    </citation>
    <scope>NUCLEOTIDE SEQUENCE</scope>
    <source>
        <strain evidence="3">Q15/94</strain>
    </source>
</reference>
<evidence type="ECO:0000313" key="4">
    <source>
        <dbReference type="Proteomes" id="UP000093451"/>
    </source>
</evidence>
<protein>
    <submittedName>
        <fullName evidence="1">Uncharacterized protein</fullName>
    </submittedName>
</protein>
<sequence length="94" mass="10694">MIRILNFLEMLPVWRVRRRDTTRYLEAAGDQCDFETAGPPLWLSISENPPEIQCETEDVNRRPPFSWLGIGQSFSAVDEFDGAGCDRLAVAEYG</sequence>
<dbReference type="Proteomes" id="UP000093451">
    <property type="component" value="Unassembled WGS sequence"/>
</dbReference>
<name>A0A8A8ZFY2_AGRTU</name>
<dbReference type="Proteomes" id="UP000663946">
    <property type="component" value="Chromosome 2"/>
</dbReference>
<dbReference type="RefSeq" id="WP_004431978.1">
    <property type="nucleotide sequence ID" value="NZ_JAVRAC010000010.1"/>
</dbReference>
<reference evidence="1" key="2">
    <citation type="journal article" date="2020" name="Science">
        <title>Unexpected conservation and global transmission of agrobacterial virulence plasmids.</title>
        <authorList>
            <person name="Weisberg A.J."/>
            <person name="Davis E.W. 2nd"/>
            <person name="Tabima J."/>
            <person name="Belcher M.S."/>
            <person name="Miller M."/>
            <person name="Kuo C.H."/>
            <person name="Loper J.E."/>
            <person name="Grunwald N.J."/>
            <person name="Putnam M.L."/>
            <person name="Chang J.H."/>
        </authorList>
    </citation>
    <scope>NUCLEOTIDE SEQUENCE</scope>
    <source>
        <strain evidence="1">17-1853-1a</strain>
    </source>
</reference>
<evidence type="ECO:0000313" key="5">
    <source>
        <dbReference type="Proteomes" id="UP000702952"/>
    </source>
</evidence>
<dbReference type="Proteomes" id="UP000702952">
    <property type="component" value="Unassembled WGS sequence"/>
</dbReference>
<evidence type="ECO:0000313" key="3">
    <source>
        <dbReference type="EMBL" id="QTG16343.1"/>
    </source>
</evidence>
<dbReference type="EMBL" id="JAAMAY010000026">
    <property type="protein sequence ID" value="NTC29442.1"/>
    <property type="molecule type" value="Genomic_DNA"/>
</dbReference>
<proteinExistence type="predicted"/>
<gene>
    <name evidence="2" type="ORF">A6U91_19270</name>
    <name evidence="1" type="ORF">G6M46_14980</name>
    <name evidence="3" type="ORF">G6M86_17915</name>
</gene>
<organism evidence="1 5">
    <name type="scientific">Agrobacterium tumefaciens</name>
    <dbReference type="NCBI Taxonomy" id="358"/>
    <lineage>
        <taxon>Bacteria</taxon>
        <taxon>Pseudomonadati</taxon>
        <taxon>Pseudomonadota</taxon>
        <taxon>Alphaproteobacteria</taxon>
        <taxon>Hyphomicrobiales</taxon>
        <taxon>Rhizobiaceae</taxon>
        <taxon>Rhizobium/Agrobacterium group</taxon>
        <taxon>Agrobacterium</taxon>
        <taxon>Agrobacterium tumefaciens complex</taxon>
    </lineage>
</organism>
<evidence type="ECO:0000313" key="1">
    <source>
        <dbReference type="EMBL" id="NTC29442.1"/>
    </source>
</evidence>
<dbReference type="AlphaFoldDB" id="A0A8A8ZFY2"/>
<dbReference type="EMBL" id="LXKT01000027">
    <property type="protein sequence ID" value="OCJ33565.1"/>
    <property type="molecule type" value="Genomic_DNA"/>
</dbReference>
<accession>A0A8A8ZFY2</accession>
<evidence type="ECO:0000313" key="2">
    <source>
        <dbReference type="EMBL" id="OCJ33565.1"/>
    </source>
</evidence>
<reference evidence="2 4" key="1">
    <citation type="journal article" date="2016" name="PeerJ">
        <title>Gall-ID: tools for genotyping gall-causing phytopathogenic bacteria.</title>
        <authorList>
            <person name="Davis E.W.II."/>
            <person name="Weisberg A.J."/>
            <person name="Tabima J.F."/>
            <person name="Grunwald N.J."/>
            <person name="Chang J.H."/>
        </authorList>
    </citation>
    <scope>NUCLEOTIDE SEQUENCE [LARGE SCALE GENOMIC DNA]</scope>
    <source>
        <strain evidence="2 4">N2/73</strain>
    </source>
</reference>